<sequence>PLYDPDATIVLIGMRGVGKTTLGLIAATSLRRSFIDADSAFQTLHGPISQFVNTHGWSAFRDAETRILAQLLREHPRGYVVACGGGVVERDENRELLARFRDDQGCPIVHVVRDKEETVRYL</sequence>
<dbReference type="GO" id="GO:0009073">
    <property type="term" value="P:aromatic amino acid family biosynthetic process"/>
    <property type="evidence" value="ECO:0007669"/>
    <property type="project" value="UniProtKB-KW"/>
</dbReference>
<dbReference type="Gene3D" id="3.40.50.300">
    <property type="entry name" value="P-loop containing nucleotide triphosphate hydrolases"/>
    <property type="match status" value="1"/>
</dbReference>
<evidence type="ECO:0000256" key="5">
    <source>
        <dbReference type="ARBA" id="ARBA00022741"/>
    </source>
</evidence>
<dbReference type="GO" id="GO:0009423">
    <property type="term" value="P:chorismate biosynthetic process"/>
    <property type="evidence" value="ECO:0007669"/>
    <property type="project" value="UniProtKB-UniPathway"/>
</dbReference>
<dbReference type="GO" id="GO:0003866">
    <property type="term" value="F:3-phosphoshikimate 1-carboxyvinyltransferase activity"/>
    <property type="evidence" value="ECO:0007669"/>
    <property type="project" value="TreeGrafter"/>
</dbReference>
<name>A0A0P9EUM8_RHOGW</name>
<dbReference type="InterPro" id="IPR023000">
    <property type="entry name" value="Shikimate_kinase_CS"/>
</dbReference>
<comment type="pathway">
    <text evidence="1">Metabolic intermediate biosynthesis; chorismate biosynthesis; chorismate from D-erythrose 4-phosphate and phosphoenolpyruvate: step 5/7.</text>
</comment>
<evidence type="ECO:0000256" key="1">
    <source>
        <dbReference type="ARBA" id="ARBA00004842"/>
    </source>
</evidence>
<dbReference type="InterPro" id="IPR000623">
    <property type="entry name" value="Shikimate_kinase/TSH1"/>
</dbReference>
<dbReference type="GO" id="GO:0005524">
    <property type="term" value="F:ATP binding"/>
    <property type="evidence" value="ECO:0007669"/>
    <property type="project" value="UniProtKB-KW"/>
</dbReference>
<dbReference type="InterPro" id="IPR031322">
    <property type="entry name" value="Shikimate/glucono_kinase"/>
</dbReference>
<keyword evidence="11" id="KW-1185">Reference proteome</keyword>
<keyword evidence="8" id="KW-0057">Aromatic amino acid biosynthesis</keyword>
<evidence type="ECO:0000256" key="9">
    <source>
        <dbReference type="ARBA" id="ARBA00048567"/>
    </source>
</evidence>
<accession>A0A0P9EUM8</accession>
<evidence type="ECO:0000256" key="2">
    <source>
        <dbReference type="ARBA" id="ARBA00012154"/>
    </source>
</evidence>
<dbReference type="PRINTS" id="PR01100">
    <property type="entry name" value="SHIKIMTKNASE"/>
</dbReference>
<evidence type="ECO:0000256" key="3">
    <source>
        <dbReference type="ARBA" id="ARBA00022605"/>
    </source>
</evidence>
<dbReference type="EC" id="2.7.1.71" evidence="2"/>
<dbReference type="PANTHER" id="PTHR21090:SF5">
    <property type="entry name" value="PENTAFUNCTIONAL AROM POLYPEPTIDE"/>
    <property type="match status" value="1"/>
</dbReference>
<evidence type="ECO:0000256" key="7">
    <source>
        <dbReference type="ARBA" id="ARBA00022840"/>
    </source>
</evidence>
<feature type="non-terminal residue" evidence="10">
    <location>
        <position position="1"/>
    </location>
</feature>
<evidence type="ECO:0000256" key="4">
    <source>
        <dbReference type="ARBA" id="ARBA00022679"/>
    </source>
</evidence>
<protein>
    <recommendedName>
        <fullName evidence="2">shikimate kinase</fullName>
        <ecNumber evidence="2">2.7.1.71</ecNumber>
    </recommendedName>
</protein>
<dbReference type="OrthoDB" id="197068at2759"/>
<dbReference type="PANTHER" id="PTHR21090">
    <property type="entry name" value="AROM/DEHYDROQUINATE SYNTHASE"/>
    <property type="match status" value="1"/>
</dbReference>
<keyword evidence="3" id="KW-0028">Amino-acid biosynthesis</keyword>
<dbReference type="OMA" id="FVNTHGW"/>
<dbReference type="STRING" id="578459.A0A0P9EUM8"/>
<dbReference type="GO" id="GO:0004765">
    <property type="term" value="F:shikimate kinase activity"/>
    <property type="evidence" value="ECO:0007669"/>
    <property type="project" value="UniProtKB-EC"/>
</dbReference>
<dbReference type="UniPathway" id="UPA00053">
    <property type="reaction ID" value="UER00088"/>
</dbReference>
<feature type="non-terminal residue" evidence="10">
    <location>
        <position position="122"/>
    </location>
</feature>
<dbReference type="Proteomes" id="UP000053890">
    <property type="component" value="Unassembled WGS sequence"/>
</dbReference>
<dbReference type="PROSITE" id="PS01128">
    <property type="entry name" value="SHIKIMATE_KINASE"/>
    <property type="match status" value="1"/>
</dbReference>
<keyword evidence="7" id="KW-0067">ATP-binding</keyword>
<dbReference type="CDD" id="cd00464">
    <property type="entry name" value="SK"/>
    <property type="match status" value="1"/>
</dbReference>
<comment type="catalytic activity">
    <reaction evidence="9">
        <text>shikimate + ATP = 3-phosphoshikimate + ADP + H(+)</text>
        <dbReference type="Rhea" id="RHEA:13121"/>
        <dbReference type="ChEBI" id="CHEBI:15378"/>
        <dbReference type="ChEBI" id="CHEBI:30616"/>
        <dbReference type="ChEBI" id="CHEBI:36208"/>
        <dbReference type="ChEBI" id="CHEBI:145989"/>
        <dbReference type="ChEBI" id="CHEBI:456216"/>
        <dbReference type="EC" id="2.7.1.71"/>
    </reaction>
</comment>
<organism evidence="10 11">
    <name type="scientific">Rhodotorula graminis (strain WP1)</name>
    <dbReference type="NCBI Taxonomy" id="578459"/>
    <lineage>
        <taxon>Eukaryota</taxon>
        <taxon>Fungi</taxon>
        <taxon>Dikarya</taxon>
        <taxon>Basidiomycota</taxon>
        <taxon>Pucciniomycotina</taxon>
        <taxon>Microbotryomycetes</taxon>
        <taxon>Sporidiobolales</taxon>
        <taxon>Sporidiobolaceae</taxon>
        <taxon>Rhodotorula</taxon>
    </lineage>
</organism>
<reference evidence="10 11" key="1">
    <citation type="journal article" date="2015" name="Front. Microbiol.">
        <title>Genome sequence of the plant growth promoting endophytic yeast Rhodotorula graminis WP1.</title>
        <authorList>
            <person name="Firrincieli A."/>
            <person name="Otillar R."/>
            <person name="Salamov A."/>
            <person name="Schmutz J."/>
            <person name="Khan Z."/>
            <person name="Redman R.S."/>
            <person name="Fleck N.D."/>
            <person name="Lindquist E."/>
            <person name="Grigoriev I.V."/>
            <person name="Doty S.L."/>
        </authorList>
    </citation>
    <scope>NUCLEOTIDE SEQUENCE [LARGE SCALE GENOMIC DNA]</scope>
    <source>
        <strain evidence="10 11">WP1</strain>
    </source>
</reference>
<dbReference type="SUPFAM" id="SSF52540">
    <property type="entry name" value="P-loop containing nucleoside triphosphate hydrolases"/>
    <property type="match status" value="1"/>
</dbReference>
<dbReference type="GO" id="GO:0008652">
    <property type="term" value="P:amino acid biosynthetic process"/>
    <property type="evidence" value="ECO:0007669"/>
    <property type="project" value="UniProtKB-KW"/>
</dbReference>
<dbReference type="InterPro" id="IPR027417">
    <property type="entry name" value="P-loop_NTPase"/>
</dbReference>
<dbReference type="Pfam" id="PF01202">
    <property type="entry name" value="SKI"/>
    <property type="match status" value="1"/>
</dbReference>
<gene>
    <name evidence="10" type="ORF">RHOBADRAFT_254</name>
</gene>
<proteinExistence type="predicted"/>
<dbReference type="EMBL" id="KQ474085">
    <property type="protein sequence ID" value="KPV72850.1"/>
    <property type="molecule type" value="Genomic_DNA"/>
</dbReference>
<keyword evidence="4" id="KW-0808">Transferase</keyword>
<dbReference type="RefSeq" id="XP_018268899.1">
    <property type="nucleotide sequence ID" value="XM_018412680.1"/>
</dbReference>
<dbReference type="AlphaFoldDB" id="A0A0P9EUM8"/>
<evidence type="ECO:0000256" key="6">
    <source>
        <dbReference type="ARBA" id="ARBA00022777"/>
    </source>
</evidence>
<keyword evidence="5" id="KW-0547">Nucleotide-binding</keyword>
<evidence type="ECO:0000256" key="8">
    <source>
        <dbReference type="ARBA" id="ARBA00023141"/>
    </source>
</evidence>
<keyword evidence="6" id="KW-0418">Kinase</keyword>
<dbReference type="GeneID" id="28973129"/>
<evidence type="ECO:0000313" key="10">
    <source>
        <dbReference type="EMBL" id="KPV72850.1"/>
    </source>
</evidence>
<evidence type="ECO:0000313" key="11">
    <source>
        <dbReference type="Proteomes" id="UP000053890"/>
    </source>
</evidence>